<evidence type="ECO:0000256" key="1">
    <source>
        <dbReference type="ARBA" id="ARBA00022553"/>
    </source>
</evidence>
<keyword evidence="5" id="KW-1185">Reference proteome</keyword>
<keyword evidence="2" id="KW-0812">Transmembrane</keyword>
<feature type="transmembrane region" description="Helical" evidence="2">
    <location>
        <begin position="6"/>
        <end position="25"/>
    </location>
</feature>
<dbReference type="Gene3D" id="2.60.200.20">
    <property type="match status" value="1"/>
</dbReference>
<dbReference type="PANTHER" id="PTHR23308">
    <property type="entry name" value="NUCLEAR INHIBITOR OF PROTEIN PHOSPHATASE-1"/>
    <property type="match status" value="1"/>
</dbReference>
<feature type="domain" description="FHA" evidence="3">
    <location>
        <begin position="100"/>
        <end position="149"/>
    </location>
</feature>
<evidence type="ECO:0000256" key="2">
    <source>
        <dbReference type="SAM" id="Phobius"/>
    </source>
</evidence>
<dbReference type="InterPro" id="IPR050923">
    <property type="entry name" value="Cell_Proc_Reg/RNA_Proc"/>
</dbReference>
<dbReference type="HOGENOM" id="CLU_131367_0_0_11"/>
<evidence type="ECO:0000313" key="5">
    <source>
        <dbReference type="Proteomes" id="UP000000492"/>
    </source>
</evidence>
<dbReference type="AlphaFoldDB" id="F8E0N3"/>
<dbReference type="eggNOG" id="COG1716">
    <property type="taxonomic scope" value="Bacteria"/>
</dbReference>
<dbReference type="STRING" id="662755.CRES_0045"/>
<dbReference type="InterPro" id="IPR000253">
    <property type="entry name" value="FHA_dom"/>
</dbReference>
<reference evidence="4 5" key="1">
    <citation type="journal article" date="2012" name="BMC Genomics">
        <title>Complete genome sequence, lifestyle, and multi-drug resistance of the human pathogen Corynebacterium resistens DSM 45100 isolated from blood samples of a leukemia patient.</title>
        <authorList>
            <person name="Schroder J."/>
            <person name="Maus I."/>
            <person name="Meyer K."/>
            <person name="Wordemann S."/>
            <person name="Blom J."/>
            <person name="Jaenicke S."/>
            <person name="Schneider J."/>
            <person name="Trost E."/>
            <person name="Tauch A."/>
        </authorList>
    </citation>
    <scope>NUCLEOTIDE SEQUENCE [LARGE SCALE GENOMIC DNA]</scope>
    <source>
        <strain evidence="5">DSM 45100 / JCM 12819 / CCUG 50093 / GTC 2026 / SICGH 158</strain>
    </source>
</reference>
<dbReference type="OrthoDB" id="277520at2"/>
<dbReference type="Pfam" id="PF00498">
    <property type="entry name" value="FHA"/>
    <property type="match status" value="1"/>
</dbReference>
<dbReference type="RefSeq" id="WP_013887442.1">
    <property type="nucleotide sequence ID" value="NC_015673.1"/>
</dbReference>
<keyword evidence="2" id="KW-0472">Membrane</keyword>
<dbReference type="SMART" id="SM00240">
    <property type="entry name" value="FHA"/>
    <property type="match status" value="1"/>
</dbReference>
<name>F8E0N3_CORRG</name>
<dbReference type="InterPro" id="IPR008984">
    <property type="entry name" value="SMAD_FHA_dom_sf"/>
</dbReference>
<evidence type="ECO:0000313" key="4">
    <source>
        <dbReference type="EMBL" id="AEI08408.1"/>
    </source>
</evidence>
<proteinExistence type="predicted"/>
<gene>
    <name evidence="4" type="ordered locus">CRES_0045</name>
</gene>
<dbReference type="Proteomes" id="UP000000492">
    <property type="component" value="Chromosome"/>
</dbReference>
<dbReference type="PROSITE" id="PS50006">
    <property type="entry name" value="FHA_DOMAIN"/>
    <property type="match status" value="1"/>
</dbReference>
<protein>
    <recommendedName>
        <fullName evidence="3">FHA domain-containing protein</fullName>
    </recommendedName>
</protein>
<keyword evidence="2" id="KW-1133">Transmembrane helix</keyword>
<keyword evidence="1" id="KW-0597">Phosphoprotein</keyword>
<dbReference type="EMBL" id="CP002857">
    <property type="protein sequence ID" value="AEI08408.1"/>
    <property type="molecule type" value="Genomic_DNA"/>
</dbReference>
<sequence length="172" mass="18620">MQTTLLLLAKVVLLVLLWFFIWMSIRALRKEANRASGLQMGAGINPVAAAPALAGGGMSGETPGPSGGRGFRRAKAPSSLTLISGPLTGTFLNLQGYDEVTLGRSQNCTLVLEDDFASGHHARLLRRGSDWFIEDLDSRNGTWLNNQRIDQLERLSAGAEVRIGQTNVRMEA</sequence>
<dbReference type="SUPFAM" id="SSF49879">
    <property type="entry name" value="SMAD/FHA domain"/>
    <property type="match status" value="1"/>
</dbReference>
<accession>F8E0N3</accession>
<evidence type="ECO:0000259" key="3">
    <source>
        <dbReference type="PROSITE" id="PS50006"/>
    </source>
</evidence>
<organism evidence="4 5">
    <name type="scientific">Corynebacterium resistens (strain DSM 45100 / JCM 12819 / GTC 2026 / SICGH 158)</name>
    <dbReference type="NCBI Taxonomy" id="662755"/>
    <lineage>
        <taxon>Bacteria</taxon>
        <taxon>Bacillati</taxon>
        <taxon>Actinomycetota</taxon>
        <taxon>Actinomycetes</taxon>
        <taxon>Mycobacteriales</taxon>
        <taxon>Corynebacteriaceae</taxon>
        <taxon>Corynebacterium</taxon>
    </lineage>
</organism>
<dbReference type="KEGG" id="crd:CRES_0045"/>